<protein>
    <submittedName>
        <fullName evidence="1">Uncharacterized protein</fullName>
    </submittedName>
</protein>
<dbReference type="AlphaFoldDB" id="A0A5S4G5R1"/>
<gene>
    <name evidence="1" type="ORF">ETD96_37650</name>
</gene>
<dbReference type="EMBL" id="VCKZ01000437">
    <property type="protein sequence ID" value="TMR28347.1"/>
    <property type="molecule type" value="Genomic_DNA"/>
</dbReference>
<organism evidence="1 2">
    <name type="scientific">Actinomadura geliboluensis</name>
    <dbReference type="NCBI Taxonomy" id="882440"/>
    <lineage>
        <taxon>Bacteria</taxon>
        <taxon>Bacillati</taxon>
        <taxon>Actinomycetota</taxon>
        <taxon>Actinomycetes</taxon>
        <taxon>Streptosporangiales</taxon>
        <taxon>Thermomonosporaceae</taxon>
        <taxon>Actinomadura</taxon>
    </lineage>
</organism>
<name>A0A5S4G5R1_9ACTN</name>
<accession>A0A5S4G5R1</accession>
<comment type="caution">
    <text evidence="1">The sequence shown here is derived from an EMBL/GenBank/DDBJ whole genome shotgun (WGS) entry which is preliminary data.</text>
</comment>
<evidence type="ECO:0000313" key="2">
    <source>
        <dbReference type="Proteomes" id="UP000305238"/>
    </source>
</evidence>
<keyword evidence="2" id="KW-1185">Reference proteome</keyword>
<proteinExistence type="predicted"/>
<evidence type="ECO:0000313" key="1">
    <source>
        <dbReference type="EMBL" id="TMR28347.1"/>
    </source>
</evidence>
<dbReference type="OrthoDB" id="3204032at2"/>
<reference evidence="1 2" key="1">
    <citation type="submission" date="2019-05" db="EMBL/GenBank/DDBJ databases">
        <title>Draft genome sequence of Actinomadura geliboluensis A8036.</title>
        <authorList>
            <person name="Saricaoglu S."/>
            <person name="Isik K."/>
        </authorList>
    </citation>
    <scope>NUCLEOTIDE SEQUENCE [LARGE SCALE GENOMIC DNA]</scope>
    <source>
        <strain evidence="1 2">A8036</strain>
    </source>
</reference>
<sequence length="83" mass="9674">MWRTGEIRRLHRSEQIPIRAIARKLGSGRNAVRRTVLCDAGAWPPPEPSGPPVRFRRLVSGWGRFRWRPGAINRWRRVVPSPR</sequence>
<dbReference type="Proteomes" id="UP000305238">
    <property type="component" value="Unassembled WGS sequence"/>
</dbReference>